<dbReference type="AlphaFoldDB" id="A0A0E0MWL4"/>
<keyword evidence="3" id="KW-1185">Reference proteome</keyword>
<dbReference type="Proteomes" id="UP000008022">
    <property type="component" value="Unassembled WGS sequence"/>
</dbReference>
<accession>A0A0E0MWL4</accession>
<protein>
    <submittedName>
        <fullName evidence="2">Uncharacterized protein</fullName>
    </submittedName>
</protein>
<dbReference type="Gramene" id="ORUFI01G18070.1">
    <property type="protein sequence ID" value="ORUFI01G18070.1"/>
    <property type="gene ID" value="ORUFI01G18070"/>
</dbReference>
<evidence type="ECO:0000313" key="3">
    <source>
        <dbReference type="Proteomes" id="UP000008022"/>
    </source>
</evidence>
<feature type="region of interest" description="Disordered" evidence="1">
    <location>
        <begin position="31"/>
        <end position="73"/>
    </location>
</feature>
<evidence type="ECO:0000313" key="2">
    <source>
        <dbReference type="EnsemblPlants" id="ORUFI01G18070.1"/>
    </source>
</evidence>
<proteinExistence type="predicted"/>
<reference evidence="2" key="2">
    <citation type="submission" date="2015-06" db="UniProtKB">
        <authorList>
            <consortium name="EnsemblPlants"/>
        </authorList>
    </citation>
    <scope>IDENTIFICATION</scope>
</reference>
<name>A0A0E0MWL4_ORYRU</name>
<organism evidence="2 3">
    <name type="scientific">Oryza rufipogon</name>
    <name type="common">Brownbeard rice</name>
    <name type="synonym">Asian wild rice</name>
    <dbReference type="NCBI Taxonomy" id="4529"/>
    <lineage>
        <taxon>Eukaryota</taxon>
        <taxon>Viridiplantae</taxon>
        <taxon>Streptophyta</taxon>
        <taxon>Embryophyta</taxon>
        <taxon>Tracheophyta</taxon>
        <taxon>Spermatophyta</taxon>
        <taxon>Magnoliopsida</taxon>
        <taxon>Liliopsida</taxon>
        <taxon>Poales</taxon>
        <taxon>Poaceae</taxon>
        <taxon>BOP clade</taxon>
        <taxon>Oryzoideae</taxon>
        <taxon>Oryzeae</taxon>
        <taxon>Oryzinae</taxon>
        <taxon>Oryza</taxon>
    </lineage>
</organism>
<sequence length="127" mass="13240">MAAVILANSGKGGGHGEHQWSKGSAVVAAARPGAAGSGGTPYGWRRPNRAATSGGGAGDVPAMDLKGKERGKGVLGMENPFVPSISEDLQRMRRILELNQWRKIRVLGIFPPVTTIEAVGVGADLRR</sequence>
<dbReference type="EnsemblPlants" id="ORUFI01G18070.1">
    <property type="protein sequence ID" value="ORUFI01G18070.1"/>
    <property type="gene ID" value="ORUFI01G18070"/>
</dbReference>
<evidence type="ECO:0000256" key="1">
    <source>
        <dbReference type="SAM" id="MobiDB-lite"/>
    </source>
</evidence>
<dbReference type="HOGENOM" id="CLU_1974146_0_0_1"/>
<reference evidence="3" key="1">
    <citation type="submission" date="2013-06" db="EMBL/GenBank/DDBJ databases">
        <authorList>
            <person name="Zhao Q."/>
        </authorList>
    </citation>
    <scope>NUCLEOTIDE SEQUENCE</scope>
    <source>
        <strain evidence="3">cv. W1943</strain>
    </source>
</reference>